<name>A0A366WWC1_9RHOB</name>
<dbReference type="GO" id="GO:0003677">
    <property type="term" value="F:DNA binding"/>
    <property type="evidence" value="ECO:0007669"/>
    <property type="project" value="UniProtKB-KW"/>
</dbReference>
<dbReference type="InterPro" id="IPR000835">
    <property type="entry name" value="HTH_MarR-typ"/>
</dbReference>
<evidence type="ECO:0000256" key="3">
    <source>
        <dbReference type="ARBA" id="ARBA00023163"/>
    </source>
</evidence>
<feature type="domain" description="HTH marR-type" evidence="4">
    <location>
        <begin position="1"/>
        <end position="115"/>
    </location>
</feature>
<reference evidence="5 6" key="1">
    <citation type="submission" date="2018-07" db="EMBL/GenBank/DDBJ databases">
        <title>Modular assembly of carbohydrate-degrading microbial communities in the ocean.</title>
        <authorList>
            <person name="Enke T.N."/>
            <person name="Datta M.S."/>
            <person name="Schwartzman J.A."/>
            <person name="Cermak N."/>
            <person name="Schmitz D.A."/>
            <person name="Barrere J."/>
            <person name="Cordero O.X."/>
        </authorList>
    </citation>
    <scope>NUCLEOTIDE SEQUENCE [LARGE SCALE GENOMIC DNA]</scope>
    <source>
        <strain evidence="5 6">C3M10</strain>
    </source>
</reference>
<dbReference type="PROSITE" id="PS50995">
    <property type="entry name" value="HTH_MARR_2"/>
    <property type="match status" value="1"/>
</dbReference>
<dbReference type="Proteomes" id="UP000252706">
    <property type="component" value="Unassembled WGS sequence"/>
</dbReference>
<dbReference type="Gene3D" id="1.10.10.10">
    <property type="entry name" value="Winged helix-like DNA-binding domain superfamily/Winged helix DNA-binding domain"/>
    <property type="match status" value="1"/>
</dbReference>
<sequence>MLNARLKKHGIQIEAWRIMECLDQSEKLTMGELAKRALLNPSALSKLVDRMVSDGLVHRQISTADQRQINLLLTNLGRMRMLQIRQDVEDEDRALTEQFDMQDSALLMQLLSKLI</sequence>
<evidence type="ECO:0000256" key="1">
    <source>
        <dbReference type="ARBA" id="ARBA00023015"/>
    </source>
</evidence>
<dbReference type="GO" id="GO:0006950">
    <property type="term" value="P:response to stress"/>
    <property type="evidence" value="ECO:0007669"/>
    <property type="project" value="TreeGrafter"/>
</dbReference>
<evidence type="ECO:0000313" key="5">
    <source>
        <dbReference type="EMBL" id="RBW53623.1"/>
    </source>
</evidence>
<keyword evidence="3" id="KW-0804">Transcription</keyword>
<dbReference type="PROSITE" id="PS01117">
    <property type="entry name" value="HTH_MARR_1"/>
    <property type="match status" value="1"/>
</dbReference>
<evidence type="ECO:0000313" key="6">
    <source>
        <dbReference type="Proteomes" id="UP000252706"/>
    </source>
</evidence>
<dbReference type="SUPFAM" id="SSF46785">
    <property type="entry name" value="Winged helix' DNA-binding domain"/>
    <property type="match status" value="1"/>
</dbReference>
<dbReference type="PANTHER" id="PTHR33164:SF43">
    <property type="entry name" value="HTH-TYPE TRANSCRIPTIONAL REPRESSOR YETL"/>
    <property type="match status" value="1"/>
</dbReference>
<keyword evidence="2" id="KW-0238">DNA-binding</keyword>
<dbReference type="EMBL" id="QOCE01000034">
    <property type="protein sequence ID" value="RBW53623.1"/>
    <property type="molecule type" value="Genomic_DNA"/>
</dbReference>
<comment type="caution">
    <text evidence="5">The sequence shown here is derived from an EMBL/GenBank/DDBJ whole genome shotgun (WGS) entry which is preliminary data.</text>
</comment>
<accession>A0A366WWC1</accession>
<dbReference type="AlphaFoldDB" id="A0A366WWC1"/>
<dbReference type="PRINTS" id="PR00598">
    <property type="entry name" value="HTHMARR"/>
</dbReference>
<proteinExistence type="predicted"/>
<dbReference type="OrthoDB" id="582199at2"/>
<gene>
    <name evidence="5" type="ORF">DS909_13895</name>
</gene>
<evidence type="ECO:0000256" key="2">
    <source>
        <dbReference type="ARBA" id="ARBA00023125"/>
    </source>
</evidence>
<dbReference type="InterPro" id="IPR036388">
    <property type="entry name" value="WH-like_DNA-bd_sf"/>
</dbReference>
<dbReference type="InterPro" id="IPR039422">
    <property type="entry name" value="MarR/SlyA-like"/>
</dbReference>
<organism evidence="5 6">
    <name type="scientific">Phaeobacter gallaeciensis</name>
    <dbReference type="NCBI Taxonomy" id="60890"/>
    <lineage>
        <taxon>Bacteria</taxon>
        <taxon>Pseudomonadati</taxon>
        <taxon>Pseudomonadota</taxon>
        <taxon>Alphaproteobacteria</taxon>
        <taxon>Rhodobacterales</taxon>
        <taxon>Roseobacteraceae</taxon>
        <taxon>Phaeobacter</taxon>
    </lineage>
</organism>
<dbReference type="PANTHER" id="PTHR33164">
    <property type="entry name" value="TRANSCRIPTIONAL REGULATOR, MARR FAMILY"/>
    <property type="match status" value="1"/>
</dbReference>
<protein>
    <submittedName>
        <fullName evidence="5">MarR family transcriptional regulator</fullName>
    </submittedName>
</protein>
<dbReference type="Pfam" id="PF01047">
    <property type="entry name" value="MarR"/>
    <property type="match status" value="1"/>
</dbReference>
<dbReference type="GO" id="GO:0003700">
    <property type="term" value="F:DNA-binding transcription factor activity"/>
    <property type="evidence" value="ECO:0007669"/>
    <property type="project" value="InterPro"/>
</dbReference>
<dbReference type="SMART" id="SM00347">
    <property type="entry name" value="HTH_MARR"/>
    <property type="match status" value="1"/>
</dbReference>
<dbReference type="InterPro" id="IPR036390">
    <property type="entry name" value="WH_DNA-bd_sf"/>
</dbReference>
<keyword evidence="1" id="KW-0805">Transcription regulation</keyword>
<dbReference type="InterPro" id="IPR023187">
    <property type="entry name" value="Tscrpt_reg_MarR-type_CS"/>
</dbReference>
<evidence type="ECO:0000259" key="4">
    <source>
        <dbReference type="PROSITE" id="PS50995"/>
    </source>
</evidence>